<comment type="cofactor">
    <cofactor evidence="8">
        <name>[2Fe-2S] cluster</name>
        <dbReference type="ChEBI" id="CHEBI:190135"/>
    </cofactor>
</comment>
<keyword evidence="5" id="KW-0408">Iron</keyword>
<dbReference type="PRINTS" id="PR00162">
    <property type="entry name" value="RIESKE"/>
</dbReference>
<dbReference type="EC" id="1.10.2.2" evidence="10"/>
<feature type="domain" description="Rieske" evidence="9">
    <location>
        <begin position="87"/>
        <end position="150"/>
    </location>
</feature>
<dbReference type="PROSITE" id="PS51296">
    <property type="entry name" value="RIESKE"/>
    <property type="match status" value="1"/>
</dbReference>
<evidence type="ECO:0000256" key="8">
    <source>
        <dbReference type="ARBA" id="ARBA00034078"/>
    </source>
</evidence>
<accession>A0AAX2A817</accession>
<dbReference type="NCBIfam" id="TIGR01409">
    <property type="entry name" value="TAT_signal_seq"/>
    <property type="match status" value="1"/>
</dbReference>
<evidence type="ECO:0000313" key="10">
    <source>
        <dbReference type="EMBL" id="AXH13173.1"/>
    </source>
</evidence>
<dbReference type="InterPro" id="IPR014349">
    <property type="entry name" value="Rieske_Fe-S_prot"/>
</dbReference>
<dbReference type="Proteomes" id="UP000253850">
    <property type="component" value="Chromosome"/>
</dbReference>
<dbReference type="AlphaFoldDB" id="A0AAX2A817"/>
<keyword evidence="7" id="KW-1015">Disulfide bond</keyword>
<dbReference type="RefSeq" id="WP_114839963.1">
    <property type="nucleotide sequence ID" value="NZ_CP031217.1"/>
</dbReference>
<dbReference type="PANTHER" id="PTHR10134">
    <property type="entry name" value="CYTOCHROME B-C1 COMPLEX SUBUNIT RIESKE, MITOCHONDRIAL"/>
    <property type="match status" value="1"/>
</dbReference>
<evidence type="ECO:0000256" key="6">
    <source>
        <dbReference type="ARBA" id="ARBA00023014"/>
    </source>
</evidence>
<dbReference type="EMBL" id="CP031217">
    <property type="protein sequence ID" value="AXH13173.1"/>
    <property type="molecule type" value="Genomic_DNA"/>
</dbReference>
<keyword evidence="2" id="KW-0500">Molybdenum</keyword>
<protein>
    <submittedName>
        <fullName evidence="10">Ubiquinol cytochrome c oxidoreductase PetABC, [2Fe-2S] subunit</fullName>
        <ecNumber evidence="10">1.10.2.2</ecNumber>
    </submittedName>
    <submittedName>
        <fullName evidence="11">Ubiquinol-cytochrome c reductase iron-sulfur subunit</fullName>
    </submittedName>
</protein>
<dbReference type="EMBL" id="PDKM01000003">
    <property type="protein sequence ID" value="RXK10218.1"/>
    <property type="molecule type" value="Genomic_DNA"/>
</dbReference>
<evidence type="ECO:0000256" key="4">
    <source>
        <dbReference type="ARBA" id="ARBA00022723"/>
    </source>
</evidence>
<evidence type="ECO:0000313" key="13">
    <source>
        <dbReference type="Proteomes" id="UP000289193"/>
    </source>
</evidence>
<evidence type="ECO:0000256" key="2">
    <source>
        <dbReference type="ARBA" id="ARBA00022505"/>
    </source>
</evidence>
<reference evidence="10 12" key="2">
    <citation type="submission" date="2018-07" db="EMBL/GenBank/DDBJ databases">
        <title>Complete genome of the Arcobacter bivalviorum type strain LMG 26154.</title>
        <authorList>
            <person name="Miller W.G."/>
            <person name="Yee E."/>
            <person name="Bono J.L."/>
        </authorList>
    </citation>
    <scope>NUCLEOTIDE SEQUENCE [LARGE SCALE GENOMIC DNA]</scope>
    <source>
        <strain evidence="10 12">LMG 26154</strain>
    </source>
</reference>
<gene>
    <name evidence="10" type="primary">petA</name>
    <name evidence="10" type="ORF">ABIV_2198</name>
    <name evidence="11" type="ORF">CRV05_07510</name>
</gene>
<dbReference type="PROSITE" id="PS51318">
    <property type="entry name" value="TAT"/>
    <property type="match status" value="1"/>
</dbReference>
<dbReference type="GO" id="GO:0008121">
    <property type="term" value="F:quinol-cytochrome-c reductase activity"/>
    <property type="evidence" value="ECO:0007669"/>
    <property type="project" value="InterPro"/>
</dbReference>
<keyword evidence="10" id="KW-0560">Oxidoreductase</keyword>
<dbReference type="KEGG" id="hbv:ABIV_2198"/>
<dbReference type="SUPFAM" id="SSF50022">
    <property type="entry name" value="ISP domain"/>
    <property type="match status" value="1"/>
</dbReference>
<proteinExistence type="inferred from homology"/>
<dbReference type="GO" id="GO:0016020">
    <property type="term" value="C:membrane"/>
    <property type="evidence" value="ECO:0007669"/>
    <property type="project" value="InterPro"/>
</dbReference>
<dbReference type="Gene3D" id="2.102.10.10">
    <property type="entry name" value="Rieske [2Fe-2S] iron-sulphur domain"/>
    <property type="match status" value="1"/>
</dbReference>
<dbReference type="GO" id="GO:0016491">
    <property type="term" value="F:oxidoreductase activity"/>
    <property type="evidence" value="ECO:0007669"/>
    <property type="project" value="UniProtKB-KW"/>
</dbReference>
<dbReference type="GO" id="GO:0051537">
    <property type="term" value="F:2 iron, 2 sulfur cluster binding"/>
    <property type="evidence" value="ECO:0007669"/>
    <property type="project" value="UniProtKB-KW"/>
</dbReference>
<dbReference type="InterPro" id="IPR017941">
    <property type="entry name" value="Rieske_2Fe-2S"/>
</dbReference>
<dbReference type="InterPro" id="IPR036922">
    <property type="entry name" value="Rieske_2Fe-2S_sf"/>
</dbReference>
<dbReference type="InterPro" id="IPR019546">
    <property type="entry name" value="TAT_signal_bac_arc"/>
</dbReference>
<keyword evidence="4" id="KW-0479">Metal-binding</keyword>
<evidence type="ECO:0000256" key="7">
    <source>
        <dbReference type="ARBA" id="ARBA00023157"/>
    </source>
</evidence>
<dbReference type="InterPro" id="IPR005805">
    <property type="entry name" value="Rieske_Fe-S_prot_C"/>
</dbReference>
<organism evidence="11 13">
    <name type="scientific">Halarcobacter bivalviorum</name>
    <dbReference type="NCBI Taxonomy" id="663364"/>
    <lineage>
        <taxon>Bacteria</taxon>
        <taxon>Pseudomonadati</taxon>
        <taxon>Campylobacterota</taxon>
        <taxon>Epsilonproteobacteria</taxon>
        <taxon>Campylobacterales</taxon>
        <taxon>Arcobacteraceae</taxon>
        <taxon>Halarcobacter</taxon>
    </lineage>
</organism>
<dbReference type="Pfam" id="PF00355">
    <property type="entry name" value="Rieske"/>
    <property type="match status" value="1"/>
</dbReference>
<evidence type="ECO:0000256" key="1">
    <source>
        <dbReference type="ARBA" id="ARBA00010651"/>
    </source>
</evidence>
<dbReference type="GO" id="GO:0046872">
    <property type="term" value="F:metal ion binding"/>
    <property type="evidence" value="ECO:0007669"/>
    <property type="project" value="UniProtKB-KW"/>
</dbReference>
<dbReference type="InterPro" id="IPR006311">
    <property type="entry name" value="TAT_signal"/>
</dbReference>
<evidence type="ECO:0000259" key="9">
    <source>
        <dbReference type="PROSITE" id="PS51296"/>
    </source>
</evidence>
<dbReference type="Proteomes" id="UP000289193">
    <property type="component" value="Unassembled WGS sequence"/>
</dbReference>
<sequence>MSNETNRRDFLGYTFAAVAAVGGAASLVGMKQVWDPLPSVLASGFTNVELNGLKAGEPITVMWRGKPIFVLKKTADMEKSDRDLIIGEDRYTVAIGLCTHLGCIPAWKKTQWKCACHGGEFDASGKQTFGPPPRPLDLPPFAVQGSQLVLGEEGPEYKKIAAAMATA</sequence>
<evidence type="ECO:0000256" key="3">
    <source>
        <dbReference type="ARBA" id="ARBA00022714"/>
    </source>
</evidence>
<comment type="similarity">
    <text evidence="1">Belongs to the Rieske iron-sulfur protein family.</text>
</comment>
<keyword evidence="3" id="KW-0001">2Fe-2S</keyword>
<evidence type="ECO:0000256" key="5">
    <source>
        <dbReference type="ARBA" id="ARBA00023004"/>
    </source>
</evidence>
<evidence type="ECO:0000313" key="12">
    <source>
        <dbReference type="Proteomes" id="UP000253850"/>
    </source>
</evidence>
<evidence type="ECO:0000313" key="11">
    <source>
        <dbReference type="EMBL" id="RXK10218.1"/>
    </source>
</evidence>
<dbReference type="InterPro" id="IPR019470">
    <property type="entry name" value="Ubiq_cytC_Rdtase_Fe-S_su_TAT"/>
</dbReference>
<dbReference type="Pfam" id="PF10399">
    <property type="entry name" value="UCR_Fe-S_N"/>
    <property type="match status" value="1"/>
</dbReference>
<keyword evidence="13" id="KW-1185">Reference proteome</keyword>
<reference evidence="11 13" key="1">
    <citation type="submission" date="2017-10" db="EMBL/GenBank/DDBJ databases">
        <title>Genomics of the genus Arcobacter.</title>
        <authorList>
            <person name="Perez-Cataluna A."/>
            <person name="Figueras M.J."/>
        </authorList>
    </citation>
    <scope>NUCLEOTIDE SEQUENCE [LARGE SCALE GENOMIC DNA]</scope>
    <source>
        <strain evidence="11 13">CECT 7835</strain>
    </source>
</reference>
<name>A0AAX2A817_9BACT</name>
<keyword evidence="6" id="KW-0411">Iron-sulfur</keyword>